<proteinExistence type="predicted"/>
<dbReference type="RefSeq" id="XP_025471334.1">
    <property type="nucleotide sequence ID" value="XM_025616596.1"/>
</dbReference>
<comment type="caution">
    <text evidence="1">The sequence shown here is derived from an EMBL/GenBank/DDBJ whole genome shotgun (WGS) entry which is preliminary data.</text>
</comment>
<organism evidence="1 2">
    <name type="scientific">Aspergillus sclerotioniger CBS 115572</name>
    <dbReference type="NCBI Taxonomy" id="1450535"/>
    <lineage>
        <taxon>Eukaryota</taxon>
        <taxon>Fungi</taxon>
        <taxon>Dikarya</taxon>
        <taxon>Ascomycota</taxon>
        <taxon>Pezizomycotina</taxon>
        <taxon>Eurotiomycetes</taxon>
        <taxon>Eurotiomycetidae</taxon>
        <taxon>Eurotiales</taxon>
        <taxon>Aspergillaceae</taxon>
        <taxon>Aspergillus</taxon>
        <taxon>Aspergillus subgen. Circumdati</taxon>
    </lineage>
</organism>
<keyword evidence="2" id="KW-1185">Reference proteome</keyword>
<sequence length="134" mass="15689">MSPLADIYVVIYQNNGLYNHWSLFIDGPTEEEKLLLHIEGRPQHFRFESKYSNAHKSAKVLEMIKMCRVAVSKTAEIEKIAEEQEVKNQYAGYNCQDYNIELLDRLEECGLIDRTDPDYKEKKELVKSKQKGLF</sequence>
<name>A0A317X7J0_9EURO</name>
<dbReference type="AlphaFoldDB" id="A0A317X7J0"/>
<reference evidence="1 2" key="1">
    <citation type="submission" date="2016-12" db="EMBL/GenBank/DDBJ databases">
        <title>The genomes of Aspergillus section Nigri reveals drivers in fungal speciation.</title>
        <authorList>
            <consortium name="DOE Joint Genome Institute"/>
            <person name="Vesth T.C."/>
            <person name="Nybo J."/>
            <person name="Theobald S."/>
            <person name="Brandl J."/>
            <person name="Frisvad J.C."/>
            <person name="Nielsen K.F."/>
            <person name="Lyhne E.K."/>
            <person name="Kogle M.E."/>
            <person name="Kuo A."/>
            <person name="Riley R."/>
            <person name="Clum A."/>
            <person name="Nolan M."/>
            <person name="Lipzen A."/>
            <person name="Salamov A."/>
            <person name="Henrissat B."/>
            <person name="Wiebenga A."/>
            <person name="De Vries R.P."/>
            <person name="Grigoriev I.V."/>
            <person name="Mortensen U.H."/>
            <person name="Andersen M.R."/>
            <person name="Baker S.E."/>
        </authorList>
    </citation>
    <scope>NUCLEOTIDE SEQUENCE [LARGE SCALE GENOMIC DNA]</scope>
    <source>
        <strain evidence="1 2">CBS 115572</strain>
    </source>
</reference>
<protein>
    <submittedName>
        <fullName evidence="1">Uncharacterized protein</fullName>
    </submittedName>
</protein>
<dbReference type="Pfam" id="PF20174">
    <property type="entry name" value="DUF6540"/>
    <property type="match status" value="1"/>
</dbReference>
<dbReference type="OrthoDB" id="37659at2759"/>
<gene>
    <name evidence="1" type="ORF">BO94DRAFT_609984</name>
</gene>
<evidence type="ECO:0000313" key="2">
    <source>
        <dbReference type="Proteomes" id="UP000246702"/>
    </source>
</evidence>
<accession>A0A317X7J0</accession>
<dbReference type="GeneID" id="37118739"/>
<dbReference type="EMBL" id="MSFK01000004">
    <property type="protein sequence ID" value="PWY94573.1"/>
    <property type="molecule type" value="Genomic_DNA"/>
</dbReference>
<dbReference type="Proteomes" id="UP000246702">
    <property type="component" value="Unassembled WGS sequence"/>
</dbReference>
<dbReference type="InterPro" id="IPR046670">
    <property type="entry name" value="DUF6540"/>
</dbReference>
<evidence type="ECO:0000313" key="1">
    <source>
        <dbReference type="EMBL" id="PWY94573.1"/>
    </source>
</evidence>